<evidence type="ECO:0000256" key="4">
    <source>
        <dbReference type="ARBA" id="ARBA00023163"/>
    </source>
</evidence>
<dbReference type="InterPro" id="IPR050142">
    <property type="entry name" value="MADS-box/MEF2_TF"/>
</dbReference>
<evidence type="ECO:0000256" key="2">
    <source>
        <dbReference type="ARBA" id="ARBA00023015"/>
    </source>
</evidence>
<keyword evidence="2" id="KW-0805">Transcription regulation</keyword>
<proteinExistence type="predicted"/>
<name>A0A9P1E3T0_CUSEU</name>
<keyword evidence="5" id="KW-0539">Nucleus</keyword>
<reference evidence="9" key="1">
    <citation type="submission" date="2022-07" db="EMBL/GenBank/DDBJ databases">
        <authorList>
            <person name="Macas J."/>
            <person name="Novak P."/>
            <person name="Neumann P."/>
        </authorList>
    </citation>
    <scope>NUCLEOTIDE SEQUENCE</scope>
</reference>
<dbReference type="Pfam" id="PF00319">
    <property type="entry name" value="SRF-TF"/>
    <property type="match status" value="1"/>
</dbReference>
<evidence type="ECO:0000256" key="3">
    <source>
        <dbReference type="ARBA" id="ARBA00023125"/>
    </source>
</evidence>
<feature type="coiled-coil region" evidence="6">
    <location>
        <begin position="118"/>
        <end position="179"/>
    </location>
</feature>
<evidence type="ECO:0000259" key="8">
    <source>
        <dbReference type="PROSITE" id="PS50066"/>
    </source>
</evidence>
<dbReference type="AlphaFoldDB" id="A0A9P1E3T0"/>
<feature type="region of interest" description="Disordered" evidence="7">
    <location>
        <begin position="241"/>
        <end position="263"/>
    </location>
</feature>
<accession>A0A9P1E3T0</accession>
<dbReference type="InterPro" id="IPR036879">
    <property type="entry name" value="TF_MADSbox_sf"/>
</dbReference>
<dbReference type="GO" id="GO:0005634">
    <property type="term" value="C:nucleus"/>
    <property type="evidence" value="ECO:0007669"/>
    <property type="project" value="UniProtKB-SubCell"/>
</dbReference>
<evidence type="ECO:0000256" key="7">
    <source>
        <dbReference type="SAM" id="MobiDB-lite"/>
    </source>
</evidence>
<dbReference type="GO" id="GO:0000977">
    <property type="term" value="F:RNA polymerase II transcription regulatory region sequence-specific DNA binding"/>
    <property type="evidence" value="ECO:0007669"/>
    <property type="project" value="InterPro"/>
</dbReference>
<gene>
    <name evidence="9" type="ORF">CEURO_LOCUS6599</name>
</gene>
<dbReference type="GO" id="GO:0046983">
    <property type="term" value="F:protein dimerization activity"/>
    <property type="evidence" value="ECO:0007669"/>
    <property type="project" value="InterPro"/>
</dbReference>
<dbReference type="EMBL" id="CAMAPE010000010">
    <property type="protein sequence ID" value="CAH9078167.1"/>
    <property type="molecule type" value="Genomic_DNA"/>
</dbReference>
<dbReference type="PRINTS" id="PR00404">
    <property type="entry name" value="MADSDOMAIN"/>
</dbReference>
<dbReference type="GO" id="GO:0045944">
    <property type="term" value="P:positive regulation of transcription by RNA polymerase II"/>
    <property type="evidence" value="ECO:0007669"/>
    <property type="project" value="InterPro"/>
</dbReference>
<dbReference type="PANTHER" id="PTHR48019">
    <property type="entry name" value="SERUM RESPONSE FACTOR HOMOLOG"/>
    <property type="match status" value="1"/>
</dbReference>
<dbReference type="Gene3D" id="3.40.1810.10">
    <property type="entry name" value="Transcription factor, MADS-box"/>
    <property type="match status" value="1"/>
</dbReference>
<dbReference type="FunFam" id="3.40.1810.10:FF:000028">
    <property type="entry name" value="Agamous-like MADS-box protein AGL66 isoform A"/>
    <property type="match status" value="1"/>
</dbReference>
<sequence length="306" mass="34968">MGRVKLEIKKIENTTNRQVTFSKRRNGLIKKAYELSVLCEVDVALILFSPSGRLTAFSGNNKSMEDIMMRYVNLPQQERGRLQNQEFLQRVITKLKYESSDLISQQASPLSIIADSQLEELQQQLAQCKSRLEEVEQRLRVYECDPREITTLCEAQYRERIFENNLNQIRQRKRFLEENGRRDDDQFGFDNWVHPGVADNRDDSQSQIFNFLDSNALLPLRDESGGSAEDIAVPILHMQNAHSQHEMSSSGSIPEGGGPWATSDNYARPQSPGANVCLPSTYHRERAMLEAFISQLTTPTLSQDLI</sequence>
<organism evidence="9 10">
    <name type="scientific">Cuscuta europaea</name>
    <name type="common">European dodder</name>
    <dbReference type="NCBI Taxonomy" id="41803"/>
    <lineage>
        <taxon>Eukaryota</taxon>
        <taxon>Viridiplantae</taxon>
        <taxon>Streptophyta</taxon>
        <taxon>Embryophyta</taxon>
        <taxon>Tracheophyta</taxon>
        <taxon>Spermatophyta</taxon>
        <taxon>Magnoliopsida</taxon>
        <taxon>eudicotyledons</taxon>
        <taxon>Gunneridae</taxon>
        <taxon>Pentapetalae</taxon>
        <taxon>asterids</taxon>
        <taxon>lamiids</taxon>
        <taxon>Solanales</taxon>
        <taxon>Convolvulaceae</taxon>
        <taxon>Cuscuteae</taxon>
        <taxon>Cuscuta</taxon>
        <taxon>Cuscuta subgen. Cuscuta</taxon>
    </lineage>
</organism>
<dbReference type="OrthoDB" id="1898716at2759"/>
<dbReference type="PROSITE" id="PS00350">
    <property type="entry name" value="MADS_BOX_1"/>
    <property type="match status" value="1"/>
</dbReference>
<evidence type="ECO:0000313" key="10">
    <source>
        <dbReference type="Proteomes" id="UP001152484"/>
    </source>
</evidence>
<evidence type="ECO:0000256" key="5">
    <source>
        <dbReference type="ARBA" id="ARBA00023242"/>
    </source>
</evidence>
<evidence type="ECO:0000256" key="1">
    <source>
        <dbReference type="ARBA" id="ARBA00004123"/>
    </source>
</evidence>
<dbReference type="Proteomes" id="UP001152484">
    <property type="component" value="Unassembled WGS sequence"/>
</dbReference>
<evidence type="ECO:0000256" key="6">
    <source>
        <dbReference type="SAM" id="Coils"/>
    </source>
</evidence>
<keyword evidence="3" id="KW-0238">DNA-binding</keyword>
<dbReference type="CDD" id="cd00265">
    <property type="entry name" value="MADS_MEF2_like"/>
    <property type="match status" value="1"/>
</dbReference>
<keyword evidence="10" id="KW-1185">Reference proteome</keyword>
<dbReference type="PROSITE" id="PS50066">
    <property type="entry name" value="MADS_BOX_2"/>
    <property type="match status" value="1"/>
</dbReference>
<dbReference type="SMART" id="SM00432">
    <property type="entry name" value="MADS"/>
    <property type="match status" value="1"/>
</dbReference>
<comment type="subcellular location">
    <subcellularLocation>
        <location evidence="1">Nucleus</location>
    </subcellularLocation>
</comment>
<keyword evidence="6" id="KW-0175">Coiled coil</keyword>
<keyword evidence="4" id="KW-0804">Transcription</keyword>
<dbReference type="InterPro" id="IPR002100">
    <property type="entry name" value="TF_MADSbox"/>
</dbReference>
<protein>
    <recommendedName>
        <fullName evidence="8">MADS-box domain-containing protein</fullName>
    </recommendedName>
</protein>
<evidence type="ECO:0000313" key="9">
    <source>
        <dbReference type="EMBL" id="CAH9078167.1"/>
    </source>
</evidence>
<comment type="caution">
    <text evidence="9">The sequence shown here is derived from an EMBL/GenBank/DDBJ whole genome shotgun (WGS) entry which is preliminary data.</text>
</comment>
<dbReference type="InterPro" id="IPR033896">
    <property type="entry name" value="MEF2-like_N"/>
</dbReference>
<feature type="domain" description="MADS-box" evidence="8">
    <location>
        <begin position="1"/>
        <end position="61"/>
    </location>
</feature>
<dbReference type="SUPFAM" id="SSF55455">
    <property type="entry name" value="SRF-like"/>
    <property type="match status" value="1"/>
</dbReference>